<dbReference type="InterPro" id="IPR001611">
    <property type="entry name" value="Leu-rich_rpt"/>
</dbReference>
<evidence type="ECO:0000256" key="3">
    <source>
        <dbReference type="ARBA" id="ARBA00022475"/>
    </source>
</evidence>
<evidence type="ECO:0000256" key="4">
    <source>
        <dbReference type="ARBA" id="ARBA00022614"/>
    </source>
</evidence>
<evidence type="ECO:0000256" key="9">
    <source>
        <dbReference type="ARBA" id="ARBA00023136"/>
    </source>
</evidence>
<keyword evidence="3" id="KW-1003">Cell membrane</keyword>
<feature type="transmembrane region" description="Helical" evidence="13">
    <location>
        <begin position="57"/>
        <end position="74"/>
    </location>
</feature>
<dbReference type="SMART" id="SM00220">
    <property type="entry name" value="S_TKc"/>
    <property type="match status" value="1"/>
</dbReference>
<proteinExistence type="inferred from homology"/>
<dbReference type="GO" id="GO:0005886">
    <property type="term" value="C:plasma membrane"/>
    <property type="evidence" value="ECO:0007669"/>
    <property type="project" value="UniProtKB-SubCell"/>
</dbReference>
<dbReference type="Pfam" id="PF00560">
    <property type="entry name" value="LRR_1"/>
    <property type="match status" value="2"/>
</dbReference>
<evidence type="ECO:0000256" key="11">
    <source>
        <dbReference type="ARBA" id="ARBA00023180"/>
    </source>
</evidence>
<dbReference type="AlphaFoldDB" id="A0AAV6MD99"/>
<keyword evidence="15" id="KW-0808">Transferase</keyword>
<evidence type="ECO:0000256" key="13">
    <source>
        <dbReference type="SAM" id="Phobius"/>
    </source>
</evidence>
<keyword evidence="16" id="KW-1185">Reference proteome</keyword>
<keyword evidence="9 13" id="KW-0472">Membrane</keyword>
<sequence>MQNFQSSINCLLQASLNNLLLSSAKCSSTSMTDWVDGRKKNSPHQGKDCLCKSNLEISFAATILLLVAFFNKLFNRRAATFRHKALMAKLKAACHFHLLLFLFLLSFNLSTQLPPSQSQSLLQIQQLLNYPQALTSFDNVTDFCDIESTPSLTIVCYEDDITQLHIVGDVVGRPTFPQNTSLDLLFSTFSQFLNLKVLSLVSLGLEGPLPPTVGDIFSLEILNLSLNFLHGSIPEVLSSLKSLQFINLDGNRFSGNIPSWIGSLPALTTLSLQNNSFNGSLPDSITHMWSLRILTLSRNSLSGNVPDLTNLTNLQVLELGDNLLGPQFPKLPKRLSTFVLKHNRFRSGIPAELGFLYHLEKLDISSNKLVGPFLASLLALPSIKYLNIGGNRLTGLLLQNTSCNSDLTFANLSSNLLTGDLPACLQQLESKNGDIIYAGNCLSNQDQKQHPLKFCHNEALAVNIRPRNREHRQPPRGVMTFLRILGGSVAGIIVFALMFLTMRRTYKMGVVKKPSTRFITENSSVTDTAKQLYDAKYISQTMKLGTSLPPYRTFSLDELKEATNNFDASTLISESLDGQIFKGVFTDGSVVTIRSLTLRRRQTPQTFTHKLELISKLRHIHLISALGHCYEFLPDGLTISRVFLIFEYYQYGTLRSHVSGLQGQKLSWTKRISAAIETVKGVQFLHTGIVPGVCSNSLKITDILLDQDLHVKISCYNLPIVVEHGGMMTSGVSSTGTKVKRQAMGVNHRDKNDVYDIGAILLEIILGRQITSQNEVHVSRDLLQVSLKTDEIARKSIADPAIRKGCSDDSLKTMMEICLRCLHEKPADRPSVEDILWNLHFAGQVQGSSRDQNQISQDPPASLSPTPEMP</sequence>
<dbReference type="EMBL" id="JAGKQH010000015">
    <property type="protein sequence ID" value="KAG6578834.1"/>
    <property type="molecule type" value="Genomic_DNA"/>
</dbReference>
<feature type="transmembrane region" description="Helical" evidence="13">
    <location>
        <begin position="481"/>
        <end position="500"/>
    </location>
</feature>
<dbReference type="PROSITE" id="PS50011">
    <property type="entry name" value="PROTEIN_KINASE_DOM"/>
    <property type="match status" value="1"/>
</dbReference>
<protein>
    <submittedName>
        <fullName evidence="15">Inactive leucine-rich repeat receptor-like protein kinase</fullName>
    </submittedName>
</protein>
<comment type="similarity">
    <text evidence="2">Belongs to the RLP family.</text>
</comment>
<dbReference type="GO" id="GO:0005524">
    <property type="term" value="F:ATP binding"/>
    <property type="evidence" value="ECO:0007669"/>
    <property type="project" value="InterPro"/>
</dbReference>
<keyword evidence="8 13" id="KW-1133">Transmembrane helix</keyword>
<reference evidence="15 16" key="1">
    <citation type="journal article" date="2021" name="Hortic Res">
        <title>The domestication of Cucurbita argyrosperma as revealed by the genome of its wild relative.</title>
        <authorList>
            <person name="Barrera-Redondo J."/>
            <person name="Sanchez-de la Vega G."/>
            <person name="Aguirre-Liguori J.A."/>
            <person name="Castellanos-Morales G."/>
            <person name="Gutierrez-Guerrero Y.T."/>
            <person name="Aguirre-Dugua X."/>
            <person name="Aguirre-Planter E."/>
            <person name="Tenaillon M.I."/>
            <person name="Lira-Saade R."/>
            <person name="Eguiarte L.E."/>
        </authorList>
    </citation>
    <scope>NUCLEOTIDE SEQUENCE [LARGE SCALE GENOMIC DNA]</scope>
    <source>
        <strain evidence="15">JBR-2021</strain>
    </source>
</reference>
<dbReference type="Proteomes" id="UP000685013">
    <property type="component" value="Chromosome 15"/>
</dbReference>
<feature type="domain" description="Protein kinase" evidence="14">
    <location>
        <begin position="566"/>
        <end position="841"/>
    </location>
</feature>
<comment type="subcellular location">
    <subcellularLocation>
        <location evidence="1">Cell membrane</location>
        <topology evidence="1">Single-pass type I membrane protein</topology>
    </subcellularLocation>
</comment>
<feature type="non-terminal residue" evidence="15">
    <location>
        <position position="1"/>
    </location>
</feature>
<dbReference type="FunFam" id="1.10.510.10:FF:000431">
    <property type="entry name" value="Putative inactive leucine-rich repeat receptor-like protein kinase"/>
    <property type="match status" value="1"/>
</dbReference>
<evidence type="ECO:0000256" key="1">
    <source>
        <dbReference type="ARBA" id="ARBA00004251"/>
    </source>
</evidence>
<gene>
    <name evidence="15" type="ORF">SDJN03_23282</name>
</gene>
<dbReference type="FunFam" id="3.80.10.10:FF:000413">
    <property type="entry name" value="Inactive leucine-rich repeat receptor-like protein kinase"/>
    <property type="match status" value="1"/>
</dbReference>
<keyword evidence="4" id="KW-0433">Leucine-rich repeat</keyword>
<accession>A0AAV6MD99</accession>
<evidence type="ECO:0000313" key="15">
    <source>
        <dbReference type="EMBL" id="KAG6578834.1"/>
    </source>
</evidence>
<comment type="caution">
    <text evidence="15">The sequence shown here is derived from an EMBL/GenBank/DDBJ whole genome shotgun (WGS) entry which is preliminary data.</text>
</comment>
<keyword evidence="15" id="KW-0418">Kinase</keyword>
<dbReference type="PANTHER" id="PTHR48052">
    <property type="entry name" value="UNNAMED PRODUCT"/>
    <property type="match status" value="1"/>
</dbReference>
<evidence type="ECO:0000256" key="10">
    <source>
        <dbReference type="ARBA" id="ARBA00023170"/>
    </source>
</evidence>
<evidence type="ECO:0000256" key="12">
    <source>
        <dbReference type="SAM" id="MobiDB-lite"/>
    </source>
</evidence>
<name>A0AAV6MD99_9ROSI</name>
<keyword evidence="6" id="KW-0732">Signal</keyword>
<dbReference type="PROSITE" id="PS51450">
    <property type="entry name" value="LRR"/>
    <property type="match status" value="1"/>
</dbReference>
<keyword evidence="7" id="KW-0677">Repeat</keyword>
<evidence type="ECO:0000256" key="6">
    <source>
        <dbReference type="ARBA" id="ARBA00022729"/>
    </source>
</evidence>
<keyword evidence="10 15" id="KW-0675">Receptor</keyword>
<dbReference type="InterPro" id="IPR000719">
    <property type="entry name" value="Prot_kinase_dom"/>
</dbReference>
<keyword evidence="5 13" id="KW-0812">Transmembrane</keyword>
<organism evidence="15 16">
    <name type="scientific">Cucurbita argyrosperma subsp. sororia</name>
    <dbReference type="NCBI Taxonomy" id="37648"/>
    <lineage>
        <taxon>Eukaryota</taxon>
        <taxon>Viridiplantae</taxon>
        <taxon>Streptophyta</taxon>
        <taxon>Embryophyta</taxon>
        <taxon>Tracheophyta</taxon>
        <taxon>Spermatophyta</taxon>
        <taxon>Magnoliopsida</taxon>
        <taxon>eudicotyledons</taxon>
        <taxon>Gunneridae</taxon>
        <taxon>Pentapetalae</taxon>
        <taxon>rosids</taxon>
        <taxon>fabids</taxon>
        <taxon>Cucurbitales</taxon>
        <taxon>Cucurbitaceae</taxon>
        <taxon>Cucurbiteae</taxon>
        <taxon>Cucurbita</taxon>
    </lineage>
</organism>
<evidence type="ECO:0000313" key="16">
    <source>
        <dbReference type="Proteomes" id="UP000685013"/>
    </source>
</evidence>
<evidence type="ECO:0000259" key="14">
    <source>
        <dbReference type="PROSITE" id="PS50011"/>
    </source>
</evidence>
<evidence type="ECO:0000256" key="2">
    <source>
        <dbReference type="ARBA" id="ARBA00009592"/>
    </source>
</evidence>
<evidence type="ECO:0000256" key="7">
    <source>
        <dbReference type="ARBA" id="ARBA00022737"/>
    </source>
</evidence>
<evidence type="ECO:0000256" key="8">
    <source>
        <dbReference type="ARBA" id="ARBA00022989"/>
    </source>
</evidence>
<dbReference type="PANTHER" id="PTHR48052:SF29">
    <property type="entry name" value="PROTEIN KINASE DOMAIN-CONTAINING PROTEIN"/>
    <property type="match status" value="1"/>
</dbReference>
<evidence type="ECO:0000256" key="5">
    <source>
        <dbReference type="ARBA" id="ARBA00022692"/>
    </source>
</evidence>
<dbReference type="Pfam" id="PF00069">
    <property type="entry name" value="Pkinase"/>
    <property type="match status" value="1"/>
</dbReference>
<feature type="region of interest" description="Disordered" evidence="12">
    <location>
        <begin position="847"/>
        <end position="870"/>
    </location>
</feature>
<keyword evidence="11" id="KW-0325">Glycoprotein</keyword>
<feature type="transmembrane region" description="Helical" evidence="13">
    <location>
        <begin position="86"/>
        <end position="107"/>
    </location>
</feature>
<dbReference type="GO" id="GO:0004672">
    <property type="term" value="F:protein kinase activity"/>
    <property type="evidence" value="ECO:0007669"/>
    <property type="project" value="InterPro"/>
</dbReference>